<reference evidence="2 3" key="2">
    <citation type="journal article" date="2015" name="Antonie Van Leeuwenhoek">
        <title>Thioclava indica sp. nov., isolated from surface seawater of the Indian Ocean.</title>
        <authorList>
            <person name="Liu Y."/>
            <person name="Lai Q."/>
            <person name="Du J."/>
            <person name="Xu H."/>
            <person name="Jiang L."/>
            <person name="Shao Z."/>
        </authorList>
    </citation>
    <scope>NUCLEOTIDE SEQUENCE [LARGE SCALE GENOMIC DNA]</scope>
    <source>
        <strain evidence="2 3">13D2W-2</strain>
    </source>
</reference>
<protein>
    <submittedName>
        <fullName evidence="2">Endonuclease/exonuclease/phosphatase</fullName>
    </submittedName>
</protein>
<dbReference type="eggNOG" id="COG3568">
    <property type="taxonomic scope" value="Bacteria"/>
</dbReference>
<name>A0A085TV05_9RHOB</name>
<dbReference type="PANTHER" id="PTHR14859:SF15">
    <property type="entry name" value="ENDONUCLEASE_EXONUCLEASE_PHOSPHATASE DOMAIN-CONTAINING PROTEIN"/>
    <property type="match status" value="1"/>
</dbReference>
<keyword evidence="2" id="KW-0255">Endonuclease</keyword>
<keyword evidence="3" id="KW-1185">Reference proteome</keyword>
<dbReference type="Proteomes" id="UP000028607">
    <property type="component" value="Unassembled WGS sequence"/>
</dbReference>
<accession>A0A085TV05</accession>
<dbReference type="AlphaFoldDB" id="A0A085TV05"/>
<keyword evidence="2" id="KW-0540">Nuclease</keyword>
<dbReference type="Pfam" id="PF03372">
    <property type="entry name" value="Exo_endo_phos"/>
    <property type="match status" value="1"/>
</dbReference>
<reference evidence="3" key="1">
    <citation type="submission" date="2013-04" db="EMBL/GenBank/DDBJ databases">
        <title>Thioclava sp. 13D2W-2 Genome Sequencing.</title>
        <authorList>
            <person name="Lai Q."/>
            <person name="Li G."/>
            <person name="Shao Z."/>
        </authorList>
    </citation>
    <scope>NUCLEOTIDE SEQUENCE [LARGE SCALE GENOMIC DNA]</scope>
    <source>
        <strain evidence="3">13D2W-2</strain>
    </source>
</reference>
<dbReference type="GO" id="GO:0004519">
    <property type="term" value="F:endonuclease activity"/>
    <property type="evidence" value="ECO:0007669"/>
    <property type="project" value="UniProtKB-KW"/>
</dbReference>
<dbReference type="EMBL" id="AQRC01000009">
    <property type="protein sequence ID" value="KFE34552.1"/>
    <property type="molecule type" value="Genomic_DNA"/>
</dbReference>
<dbReference type="InterPro" id="IPR051916">
    <property type="entry name" value="GPI-anchor_lipid_remodeler"/>
</dbReference>
<dbReference type="SUPFAM" id="SSF56219">
    <property type="entry name" value="DNase I-like"/>
    <property type="match status" value="1"/>
</dbReference>
<evidence type="ECO:0000313" key="2">
    <source>
        <dbReference type="EMBL" id="KFE34552.1"/>
    </source>
</evidence>
<sequence length="239" mass="26060">MTLRIASYNLHKCVGSDRRHDPERIVAVIKALQADVIALQEVDRRMGARPAALPPGLIEAETDFIHHDMPRTGPDSLGWHGQVVLVRRGTRVLGVDPITLPGLEPRGALAVEIALDSGDPFVLVAAHLGLRRGDRRAQWARIAKTLKDARPHPALAIGDFNEWRAQHGFEALTGFHIHAPGPTYPARAPVGRLDRIVTSPGLRVVRAGVLDTPVSRVASDHLPIWADVGGIVTRAHPRR</sequence>
<evidence type="ECO:0000313" key="3">
    <source>
        <dbReference type="Proteomes" id="UP000028607"/>
    </source>
</evidence>
<evidence type="ECO:0000259" key="1">
    <source>
        <dbReference type="Pfam" id="PF03372"/>
    </source>
</evidence>
<dbReference type="Gene3D" id="3.60.10.10">
    <property type="entry name" value="Endonuclease/exonuclease/phosphatase"/>
    <property type="match status" value="1"/>
</dbReference>
<dbReference type="GO" id="GO:0004527">
    <property type="term" value="F:exonuclease activity"/>
    <property type="evidence" value="ECO:0007669"/>
    <property type="project" value="UniProtKB-KW"/>
</dbReference>
<dbReference type="STRING" id="1317124.DW2_11895"/>
<feature type="domain" description="Endonuclease/exonuclease/phosphatase" evidence="1">
    <location>
        <begin position="6"/>
        <end position="221"/>
    </location>
</feature>
<gene>
    <name evidence="2" type="ORF">DW2_11895</name>
</gene>
<dbReference type="InterPro" id="IPR005135">
    <property type="entry name" value="Endo/exonuclease/phosphatase"/>
</dbReference>
<keyword evidence="2" id="KW-0378">Hydrolase</keyword>
<dbReference type="InterPro" id="IPR036691">
    <property type="entry name" value="Endo/exonu/phosph_ase_sf"/>
</dbReference>
<comment type="caution">
    <text evidence="2">The sequence shown here is derived from an EMBL/GenBank/DDBJ whole genome shotgun (WGS) entry which is preliminary data.</text>
</comment>
<dbReference type="RefSeq" id="WP_038146837.1">
    <property type="nucleotide sequence ID" value="NZ_AQRC01000009.1"/>
</dbReference>
<dbReference type="GO" id="GO:0006506">
    <property type="term" value="P:GPI anchor biosynthetic process"/>
    <property type="evidence" value="ECO:0007669"/>
    <property type="project" value="TreeGrafter"/>
</dbReference>
<organism evidence="2 3">
    <name type="scientific">Thioclava atlantica</name>
    <dbReference type="NCBI Taxonomy" id="1317124"/>
    <lineage>
        <taxon>Bacteria</taxon>
        <taxon>Pseudomonadati</taxon>
        <taxon>Pseudomonadota</taxon>
        <taxon>Alphaproteobacteria</taxon>
        <taxon>Rhodobacterales</taxon>
        <taxon>Paracoccaceae</taxon>
        <taxon>Thioclava</taxon>
    </lineage>
</organism>
<dbReference type="PATRIC" id="fig|1317124.6.peg.2407"/>
<proteinExistence type="predicted"/>
<keyword evidence="2" id="KW-0269">Exonuclease</keyword>
<dbReference type="PANTHER" id="PTHR14859">
    <property type="entry name" value="CALCOFLUOR WHITE HYPERSENSITIVE PROTEIN PRECURSOR"/>
    <property type="match status" value="1"/>
</dbReference>
<dbReference type="GO" id="GO:0016020">
    <property type="term" value="C:membrane"/>
    <property type="evidence" value="ECO:0007669"/>
    <property type="project" value="GOC"/>
</dbReference>
<dbReference type="OrthoDB" id="9813425at2"/>